<protein>
    <submittedName>
        <fullName evidence="1">Unannotated protein</fullName>
    </submittedName>
</protein>
<dbReference type="SUPFAM" id="SSF53271">
    <property type="entry name" value="PRTase-like"/>
    <property type="match status" value="1"/>
</dbReference>
<accession>A0A6J7F1D1</accession>
<dbReference type="InterPro" id="IPR029057">
    <property type="entry name" value="PRTase-like"/>
</dbReference>
<name>A0A6J7F1D1_9ZZZZ</name>
<gene>
    <name evidence="1" type="ORF">UFOPK3472_01550</name>
</gene>
<organism evidence="1">
    <name type="scientific">freshwater metagenome</name>
    <dbReference type="NCBI Taxonomy" id="449393"/>
    <lineage>
        <taxon>unclassified sequences</taxon>
        <taxon>metagenomes</taxon>
        <taxon>ecological metagenomes</taxon>
    </lineage>
</organism>
<reference evidence="1" key="1">
    <citation type="submission" date="2020-05" db="EMBL/GenBank/DDBJ databases">
        <authorList>
            <person name="Chiriac C."/>
            <person name="Salcher M."/>
            <person name="Ghai R."/>
            <person name="Kavagutti S V."/>
        </authorList>
    </citation>
    <scope>NUCLEOTIDE SEQUENCE</scope>
</reference>
<dbReference type="AlphaFoldDB" id="A0A6J7F1D1"/>
<dbReference type="CDD" id="cd06223">
    <property type="entry name" value="PRTases_typeI"/>
    <property type="match status" value="1"/>
</dbReference>
<sequence length="251" mass="28246">MIEFLNDDLRAVSDAVMSELVPPPVDGQAQSCSRCSTWTKWTTGECWNCAKNRQVLGVPAPPLDLVSLFTKPSQLREWMIGYKGREDRAEPYVPEYYEIVKSIVARFFNEHGGRMQARGPIDVMTVVPSSSRTGPHPLETLLTSLPLTVPVETILRRGPGELSFNKPSQDGYEAVRPMASRRVLLVDDVCTTGARLNSAAYALKQANHQLAGSFVIARRVNVVRQSREFWDEQRVKPFDWRSSPLVNNMVR</sequence>
<evidence type="ECO:0000313" key="1">
    <source>
        <dbReference type="EMBL" id="CAB4887394.1"/>
    </source>
</evidence>
<dbReference type="EMBL" id="CAFBLX010000087">
    <property type="protein sequence ID" value="CAB4887394.1"/>
    <property type="molecule type" value="Genomic_DNA"/>
</dbReference>
<dbReference type="Gene3D" id="3.40.50.2020">
    <property type="match status" value="1"/>
</dbReference>
<dbReference type="InterPro" id="IPR000836">
    <property type="entry name" value="PRTase_dom"/>
</dbReference>
<proteinExistence type="predicted"/>